<evidence type="ECO:0000256" key="18">
    <source>
        <dbReference type="ARBA" id="ARBA00023187"/>
    </source>
</evidence>
<dbReference type="PANTHER" id="PTHR12707">
    <property type="entry name" value="PINN"/>
    <property type="match status" value="1"/>
</dbReference>
<feature type="coiled-coil region" evidence="21">
    <location>
        <begin position="139"/>
        <end position="192"/>
    </location>
</feature>
<keyword evidence="16" id="KW-0010">Activator</keyword>
<keyword evidence="9" id="KW-0747">Spliceosome</keyword>
<feature type="domain" description="Pinin/SDK" evidence="24">
    <location>
        <begin position="11"/>
        <end position="49"/>
    </location>
</feature>
<evidence type="ECO:0000256" key="21">
    <source>
        <dbReference type="SAM" id="Coils"/>
    </source>
</evidence>
<evidence type="ECO:0000256" key="1">
    <source>
        <dbReference type="ARBA" id="ARBA00004324"/>
    </source>
</evidence>
<comment type="caution">
    <text evidence="25">The sequence shown here is derived from an EMBL/GenBank/DDBJ whole genome shotgun (WGS) entry which is preliminary data.</text>
</comment>
<gene>
    <name evidence="25" type="ORF">J437_LFUL014035</name>
</gene>
<evidence type="ECO:0000256" key="19">
    <source>
        <dbReference type="ARBA" id="ARBA00023242"/>
    </source>
</evidence>
<keyword evidence="26" id="KW-1185">Reference proteome</keyword>
<evidence type="ECO:0000256" key="9">
    <source>
        <dbReference type="ARBA" id="ARBA00022728"/>
    </source>
</evidence>
<evidence type="ECO:0000256" key="8">
    <source>
        <dbReference type="ARBA" id="ARBA00022664"/>
    </source>
</evidence>
<evidence type="ECO:0000256" key="6">
    <source>
        <dbReference type="ARBA" id="ARBA00022499"/>
    </source>
</evidence>
<keyword evidence="13" id="KW-0805">Transcription regulation</keyword>
<evidence type="ECO:0000256" key="2">
    <source>
        <dbReference type="ARBA" id="ARBA00004568"/>
    </source>
</evidence>
<dbReference type="Proteomes" id="UP000792457">
    <property type="component" value="Unassembled WGS sequence"/>
</dbReference>
<evidence type="ECO:0000256" key="15">
    <source>
        <dbReference type="ARBA" id="ARBA00023125"/>
    </source>
</evidence>
<evidence type="ECO:0000256" key="12">
    <source>
        <dbReference type="ARBA" id="ARBA00022990"/>
    </source>
</evidence>
<proteinExistence type="inferred from homology"/>
<keyword evidence="12" id="KW-0007">Acetylation</keyword>
<evidence type="ECO:0000256" key="20">
    <source>
        <dbReference type="ARBA" id="ARBA00025916"/>
    </source>
</evidence>
<comment type="subunit">
    <text evidence="20">Found in a mRNA splicing-dependent exon junction complex (EJC). Found in a complex with SR proteins. Found in a mRNP complex with RNPS1. Component of the PSAP complex consisting of RNPS1, SAP18 and PNN. Interacts with PNISR, CTBP1, CTBP2, KRT8, KRT18, KRT19, PS1D/PNO40, PPIG, RNPS1, SFRS4 and SRRM2. Identified in the spliceosome C complex.</text>
</comment>
<evidence type="ECO:0000256" key="5">
    <source>
        <dbReference type="ARBA" id="ARBA00022481"/>
    </source>
</evidence>
<dbReference type="GO" id="GO:0030057">
    <property type="term" value="C:desmosome"/>
    <property type="evidence" value="ECO:0007669"/>
    <property type="project" value="UniProtKB-SubCell"/>
</dbReference>
<keyword evidence="15" id="KW-0238">DNA-binding</keyword>
<keyword evidence="7" id="KW-0597">Phosphoprotein</keyword>
<evidence type="ECO:0000256" key="11">
    <source>
        <dbReference type="ARBA" id="ARBA00022949"/>
    </source>
</evidence>
<protein>
    <recommendedName>
        <fullName evidence="4">Pinin</fullName>
    </recommendedName>
</protein>
<evidence type="ECO:0000256" key="22">
    <source>
        <dbReference type="SAM" id="MobiDB-lite"/>
    </source>
</evidence>
<feature type="region of interest" description="Disordered" evidence="22">
    <location>
        <begin position="31"/>
        <end position="101"/>
    </location>
</feature>
<evidence type="ECO:0000256" key="10">
    <source>
        <dbReference type="ARBA" id="ARBA00022843"/>
    </source>
</evidence>
<dbReference type="Pfam" id="PF04697">
    <property type="entry name" value="Pinin_SDK_N"/>
    <property type="match status" value="1"/>
</dbReference>
<keyword evidence="6" id="KW-1017">Isopeptide bond</keyword>
<dbReference type="GO" id="GO:0016607">
    <property type="term" value="C:nuclear speck"/>
    <property type="evidence" value="ECO:0007669"/>
    <property type="project" value="UniProtKB-SubCell"/>
</dbReference>
<dbReference type="PANTHER" id="PTHR12707:SF0">
    <property type="entry name" value="PININ"/>
    <property type="match status" value="1"/>
</dbReference>
<evidence type="ECO:0000256" key="14">
    <source>
        <dbReference type="ARBA" id="ARBA00023054"/>
    </source>
</evidence>
<keyword evidence="18" id="KW-0508">mRNA splicing</keyword>
<keyword evidence="8" id="KW-0507">mRNA processing</keyword>
<keyword evidence="11" id="KW-0965">Cell junction</keyword>
<evidence type="ECO:0000259" key="23">
    <source>
        <dbReference type="Pfam" id="PF04696"/>
    </source>
</evidence>
<evidence type="ECO:0000256" key="13">
    <source>
        <dbReference type="ARBA" id="ARBA00023015"/>
    </source>
</evidence>
<dbReference type="InterPro" id="IPR006786">
    <property type="entry name" value="Pinin_SDK_MemA"/>
</dbReference>
<dbReference type="OrthoDB" id="330772at2759"/>
<dbReference type="GO" id="GO:0071013">
    <property type="term" value="C:catalytic step 2 spliceosome"/>
    <property type="evidence" value="ECO:0007669"/>
    <property type="project" value="TreeGrafter"/>
</dbReference>
<sequence>MGTEILKSFEILQEELERAKDTLKGVDENIKRLIGRDPNEGPTRQSFPDESTRTVPDQDSADEEEFSSRPAVPSRVIATPRETKSRQEVLAAQSADSQSKARNRRMFGALLGTLQKFQQEETRLREKFFQYIYLQSPHREEKRARVEKKLEDAARREREELRRERQELFLDRKRKQAEIRKIELKILRIKELTTGSSNVGKEMSCWYPAQKLAARA</sequence>
<accession>A0A8K0KKT4</accession>
<name>A0A8K0KKT4_LADFU</name>
<dbReference type="GO" id="GO:0008380">
    <property type="term" value="P:RNA splicing"/>
    <property type="evidence" value="ECO:0007669"/>
    <property type="project" value="UniProtKB-KW"/>
</dbReference>
<reference evidence="25" key="2">
    <citation type="submission" date="2017-10" db="EMBL/GenBank/DDBJ databases">
        <title>Ladona fulva Genome sequencing and assembly.</title>
        <authorList>
            <person name="Murali S."/>
            <person name="Richards S."/>
            <person name="Bandaranaike D."/>
            <person name="Bellair M."/>
            <person name="Blankenburg K."/>
            <person name="Chao H."/>
            <person name="Dinh H."/>
            <person name="Doddapaneni H."/>
            <person name="Dugan-Rocha S."/>
            <person name="Elkadiri S."/>
            <person name="Gnanaolivu R."/>
            <person name="Hernandez B."/>
            <person name="Skinner E."/>
            <person name="Javaid M."/>
            <person name="Lee S."/>
            <person name="Li M."/>
            <person name="Ming W."/>
            <person name="Munidasa M."/>
            <person name="Muniz J."/>
            <person name="Nguyen L."/>
            <person name="Hughes D."/>
            <person name="Osuji N."/>
            <person name="Pu L.-L."/>
            <person name="Puazo M."/>
            <person name="Qu C."/>
            <person name="Quiroz J."/>
            <person name="Raj R."/>
            <person name="Weissenberger G."/>
            <person name="Xin Y."/>
            <person name="Zou X."/>
            <person name="Han Y."/>
            <person name="Worley K."/>
            <person name="Muzny D."/>
            <person name="Gibbs R."/>
        </authorList>
    </citation>
    <scope>NUCLEOTIDE SEQUENCE</scope>
    <source>
        <strain evidence="25">Sampled in the wild</strain>
    </source>
</reference>
<dbReference type="InterPro" id="IPR006787">
    <property type="entry name" value="Pinin_SDK_N"/>
</dbReference>
<dbReference type="Pfam" id="PF04696">
    <property type="entry name" value="Pinin_SDK_memA"/>
    <property type="match status" value="1"/>
</dbReference>
<reference evidence="25" key="1">
    <citation type="submission" date="2013-04" db="EMBL/GenBank/DDBJ databases">
        <authorList>
            <person name="Qu J."/>
            <person name="Murali S.C."/>
            <person name="Bandaranaike D."/>
            <person name="Bellair M."/>
            <person name="Blankenburg K."/>
            <person name="Chao H."/>
            <person name="Dinh H."/>
            <person name="Doddapaneni H."/>
            <person name="Downs B."/>
            <person name="Dugan-Rocha S."/>
            <person name="Elkadiri S."/>
            <person name="Gnanaolivu R.D."/>
            <person name="Hernandez B."/>
            <person name="Javaid M."/>
            <person name="Jayaseelan J.C."/>
            <person name="Lee S."/>
            <person name="Li M."/>
            <person name="Ming W."/>
            <person name="Munidasa M."/>
            <person name="Muniz J."/>
            <person name="Nguyen L."/>
            <person name="Ongeri F."/>
            <person name="Osuji N."/>
            <person name="Pu L.-L."/>
            <person name="Puazo M."/>
            <person name="Qu C."/>
            <person name="Quiroz J."/>
            <person name="Raj R."/>
            <person name="Weissenberger G."/>
            <person name="Xin Y."/>
            <person name="Zou X."/>
            <person name="Han Y."/>
            <person name="Richards S."/>
            <person name="Worley K."/>
            <person name="Muzny D."/>
            <person name="Gibbs R."/>
        </authorList>
    </citation>
    <scope>NUCLEOTIDE SEQUENCE</scope>
    <source>
        <strain evidence="25">Sampled in the wild</strain>
    </source>
</reference>
<evidence type="ECO:0000313" key="26">
    <source>
        <dbReference type="Proteomes" id="UP000792457"/>
    </source>
</evidence>
<evidence type="ECO:0000313" key="25">
    <source>
        <dbReference type="EMBL" id="KAG8235691.1"/>
    </source>
</evidence>
<evidence type="ECO:0000256" key="16">
    <source>
        <dbReference type="ARBA" id="ARBA00023159"/>
    </source>
</evidence>
<dbReference type="GO" id="GO:0006397">
    <property type="term" value="P:mRNA processing"/>
    <property type="evidence" value="ECO:0007669"/>
    <property type="project" value="UniProtKB-KW"/>
</dbReference>
<evidence type="ECO:0000259" key="24">
    <source>
        <dbReference type="Pfam" id="PF04697"/>
    </source>
</evidence>
<evidence type="ECO:0000256" key="17">
    <source>
        <dbReference type="ARBA" id="ARBA00023163"/>
    </source>
</evidence>
<comment type="similarity">
    <text evidence="3">Belongs to the pinin family.</text>
</comment>
<dbReference type="AlphaFoldDB" id="A0A8K0KKT4"/>
<evidence type="ECO:0000256" key="4">
    <source>
        <dbReference type="ARBA" id="ARBA00020056"/>
    </source>
</evidence>
<keyword evidence="10" id="KW-0832">Ubl conjugation</keyword>
<evidence type="ECO:0000256" key="3">
    <source>
        <dbReference type="ARBA" id="ARBA00010386"/>
    </source>
</evidence>
<dbReference type="GO" id="GO:0003677">
    <property type="term" value="F:DNA binding"/>
    <property type="evidence" value="ECO:0007669"/>
    <property type="project" value="UniProtKB-KW"/>
</dbReference>
<keyword evidence="5" id="KW-0488">Methylation</keyword>
<keyword evidence="14 21" id="KW-0175">Coiled coil</keyword>
<comment type="subcellular location">
    <subcellularLocation>
        <location evidence="2">Cell junction</location>
        <location evidence="2">Desmosome</location>
    </subcellularLocation>
    <subcellularLocation>
        <location evidence="1">Nucleus speckle</location>
    </subcellularLocation>
</comment>
<feature type="domain" description="Pinin/SDK/MemA protein" evidence="23">
    <location>
        <begin position="98"/>
        <end position="194"/>
    </location>
</feature>
<feature type="compositionally biased region" description="Polar residues" evidence="22">
    <location>
        <begin position="42"/>
        <end position="57"/>
    </location>
</feature>
<keyword evidence="17" id="KW-0804">Transcription</keyword>
<dbReference type="InterPro" id="IPR039853">
    <property type="entry name" value="Pinin"/>
</dbReference>
<organism evidence="25 26">
    <name type="scientific">Ladona fulva</name>
    <name type="common">Scarce chaser dragonfly</name>
    <name type="synonym">Libellula fulva</name>
    <dbReference type="NCBI Taxonomy" id="123851"/>
    <lineage>
        <taxon>Eukaryota</taxon>
        <taxon>Metazoa</taxon>
        <taxon>Ecdysozoa</taxon>
        <taxon>Arthropoda</taxon>
        <taxon>Hexapoda</taxon>
        <taxon>Insecta</taxon>
        <taxon>Pterygota</taxon>
        <taxon>Palaeoptera</taxon>
        <taxon>Odonata</taxon>
        <taxon>Epiprocta</taxon>
        <taxon>Anisoptera</taxon>
        <taxon>Libelluloidea</taxon>
        <taxon>Libellulidae</taxon>
        <taxon>Ladona</taxon>
    </lineage>
</organism>
<dbReference type="EMBL" id="KZ308939">
    <property type="protein sequence ID" value="KAG8235691.1"/>
    <property type="molecule type" value="Genomic_DNA"/>
</dbReference>
<evidence type="ECO:0000256" key="7">
    <source>
        <dbReference type="ARBA" id="ARBA00022553"/>
    </source>
</evidence>
<keyword evidence="19" id="KW-0539">Nucleus</keyword>